<keyword evidence="1" id="KW-0645">Protease</keyword>
<feature type="non-terminal residue" evidence="7">
    <location>
        <position position="433"/>
    </location>
</feature>
<feature type="domain" description="Calpain catalytic" evidence="6">
    <location>
        <begin position="344"/>
        <end position="433"/>
    </location>
</feature>
<dbReference type="SMART" id="SM00745">
    <property type="entry name" value="MIT"/>
    <property type="match status" value="2"/>
</dbReference>
<dbReference type="SUPFAM" id="SSF116846">
    <property type="entry name" value="MIT domain"/>
    <property type="match status" value="2"/>
</dbReference>
<proteinExistence type="predicted"/>
<dbReference type="InterPro" id="IPR036181">
    <property type="entry name" value="MIT_dom_sf"/>
</dbReference>
<dbReference type="InterPro" id="IPR007330">
    <property type="entry name" value="MIT_dom"/>
</dbReference>
<keyword evidence="8" id="KW-1185">Reference proteome</keyword>
<dbReference type="PANTHER" id="PTHR46143:SF1">
    <property type="entry name" value="CALPAIN-7"/>
    <property type="match status" value="1"/>
</dbReference>
<dbReference type="InterPro" id="IPR001300">
    <property type="entry name" value="Peptidase_C2_calpain_cat"/>
</dbReference>
<comment type="caution">
    <text evidence="4">Lacks conserved residue(s) required for the propagation of feature annotation.</text>
</comment>
<evidence type="ECO:0000256" key="4">
    <source>
        <dbReference type="PROSITE-ProRule" id="PRU00239"/>
    </source>
</evidence>
<dbReference type="SUPFAM" id="SSF54001">
    <property type="entry name" value="Cysteine proteinases"/>
    <property type="match status" value="1"/>
</dbReference>
<protein>
    <submittedName>
        <fullName evidence="7">CAN7 protein</fullName>
    </submittedName>
</protein>
<gene>
    <name evidence="7" type="primary">Capn7_1</name>
    <name evidence="7" type="ORF">GTO93_0017464</name>
</gene>
<keyword evidence="3" id="KW-0788">Thiol protease</keyword>
<sequence length="433" mass="48311">MDSSALELDAVKFAKSAVFNDQNGKYNEAVFYYKEAAQALIYASMAGSKLENIQDKISEYLDRVEALHTAVQAQSIDPLKSKHQLDLERAYFLVTQAFEDDEKGNVEEAVELYTQAVELCIETANETSDQTLQLKLKQLARQALDRAEGLKDTLSKPAPKDRPASAKRSNPVRAFQPLGPDFSLQDKPQPVRQVQSYEPQGQKYTCEEIEVLSHPGAAVSEDNEAPGQLTGKPKGARSFDRGRWCAVSRGHPGRPQPSPPDDAQPIERASWQLPSTVGCGIAPTRTGDVQAIRRILKTSKINGIEYVPFMSVDLKERFAFPMPFSDKFGKLALSPKQKAIFSRWVRPDEISNNPTMIFTVSSFSIKQTVVSDCSFVASLAISAAYERRYNKKLITSIIYPQNKNGQPEYNPCGKYMVKLHINGVPRKVLVNRF</sequence>
<dbReference type="Pfam" id="PF00648">
    <property type="entry name" value="Peptidase_C2"/>
    <property type="match status" value="1"/>
</dbReference>
<feature type="non-terminal residue" evidence="7">
    <location>
        <position position="1"/>
    </location>
</feature>
<evidence type="ECO:0000256" key="5">
    <source>
        <dbReference type="SAM" id="MobiDB-lite"/>
    </source>
</evidence>
<keyword evidence="2" id="KW-0378">Hydrolase</keyword>
<evidence type="ECO:0000259" key="6">
    <source>
        <dbReference type="PROSITE" id="PS50203"/>
    </source>
</evidence>
<dbReference type="PROSITE" id="PS50203">
    <property type="entry name" value="CALPAIN_CAT"/>
    <property type="match status" value="1"/>
</dbReference>
<feature type="region of interest" description="Disordered" evidence="5">
    <location>
        <begin position="215"/>
        <end position="238"/>
    </location>
</feature>
<evidence type="ECO:0000313" key="7">
    <source>
        <dbReference type="EMBL" id="MBN3276152.1"/>
    </source>
</evidence>
<dbReference type="EMBL" id="JAAWVQ010057314">
    <property type="protein sequence ID" value="MBN3276152.1"/>
    <property type="molecule type" value="Genomic_DNA"/>
</dbReference>
<evidence type="ECO:0000256" key="1">
    <source>
        <dbReference type="ARBA" id="ARBA00022670"/>
    </source>
</evidence>
<evidence type="ECO:0000256" key="3">
    <source>
        <dbReference type="ARBA" id="ARBA00022807"/>
    </source>
</evidence>
<name>A0ABS2XPF0_POLSP</name>
<evidence type="ECO:0000256" key="2">
    <source>
        <dbReference type="ARBA" id="ARBA00022801"/>
    </source>
</evidence>
<dbReference type="Gene3D" id="1.20.58.80">
    <property type="entry name" value="Phosphotransferase system, lactose/cellobiose-type IIA subunit"/>
    <property type="match status" value="2"/>
</dbReference>
<dbReference type="InterPro" id="IPR038765">
    <property type="entry name" value="Papain-like_cys_pep_sf"/>
</dbReference>
<comment type="caution">
    <text evidence="7">The sequence shown here is derived from an EMBL/GenBank/DDBJ whole genome shotgun (WGS) entry which is preliminary data.</text>
</comment>
<dbReference type="InterPro" id="IPR051297">
    <property type="entry name" value="PalB/RIM13"/>
</dbReference>
<reference evidence="7" key="1">
    <citation type="journal article" date="2021" name="Cell">
        <title>Tracing the genetic footprints of vertebrate landing in non-teleost ray-finned fishes.</title>
        <authorList>
            <person name="Bi X."/>
            <person name="Wang K."/>
            <person name="Yang L."/>
            <person name="Pan H."/>
            <person name="Jiang H."/>
            <person name="Wei Q."/>
            <person name="Fang M."/>
            <person name="Yu H."/>
            <person name="Zhu C."/>
            <person name="Cai Y."/>
            <person name="He Y."/>
            <person name="Gan X."/>
            <person name="Zeng H."/>
            <person name="Yu D."/>
            <person name="Zhu Y."/>
            <person name="Jiang H."/>
            <person name="Qiu Q."/>
            <person name="Yang H."/>
            <person name="Zhang Y.E."/>
            <person name="Wang W."/>
            <person name="Zhu M."/>
            <person name="He S."/>
            <person name="Zhang G."/>
        </authorList>
    </citation>
    <scope>NUCLEOTIDE SEQUENCE</scope>
    <source>
        <strain evidence="7">Pddl_001</strain>
    </source>
</reference>
<dbReference type="Proteomes" id="UP001166093">
    <property type="component" value="Unassembled WGS sequence"/>
</dbReference>
<feature type="compositionally biased region" description="Basic and acidic residues" evidence="5">
    <location>
        <begin position="148"/>
        <end position="164"/>
    </location>
</feature>
<accession>A0ABS2XPF0</accession>
<feature type="region of interest" description="Disordered" evidence="5">
    <location>
        <begin position="148"/>
        <end position="200"/>
    </location>
</feature>
<evidence type="ECO:0000313" key="8">
    <source>
        <dbReference type="Proteomes" id="UP001166093"/>
    </source>
</evidence>
<dbReference type="PANTHER" id="PTHR46143">
    <property type="entry name" value="CALPAIN-7"/>
    <property type="match status" value="1"/>
</dbReference>
<organism evidence="7 8">
    <name type="scientific">Polyodon spathula</name>
    <name type="common">North American paddlefish</name>
    <name type="synonym">Squalus spathula</name>
    <dbReference type="NCBI Taxonomy" id="7913"/>
    <lineage>
        <taxon>Eukaryota</taxon>
        <taxon>Metazoa</taxon>
        <taxon>Chordata</taxon>
        <taxon>Craniata</taxon>
        <taxon>Vertebrata</taxon>
        <taxon>Euteleostomi</taxon>
        <taxon>Actinopterygii</taxon>
        <taxon>Chondrostei</taxon>
        <taxon>Acipenseriformes</taxon>
        <taxon>Polyodontidae</taxon>
        <taxon>Polyodon</taxon>
    </lineage>
</organism>
<dbReference type="Pfam" id="PF04212">
    <property type="entry name" value="MIT"/>
    <property type="match status" value="2"/>
</dbReference>